<comment type="caution">
    <text evidence="2">The sequence shown here is derived from an EMBL/GenBank/DDBJ whole genome shotgun (WGS) entry which is preliminary data.</text>
</comment>
<dbReference type="EMBL" id="SWFT01000165">
    <property type="protein sequence ID" value="KAA8896419.1"/>
    <property type="molecule type" value="Genomic_DNA"/>
</dbReference>
<dbReference type="PROSITE" id="PS50007">
    <property type="entry name" value="PIPLC_X_DOMAIN"/>
    <property type="match status" value="1"/>
</dbReference>
<keyword evidence="3" id="KW-1185">Reference proteome</keyword>
<dbReference type="RefSeq" id="XP_034009398.1">
    <property type="nucleotide sequence ID" value="XM_034158812.1"/>
</dbReference>
<dbReference type="Proteomes" id="UP000449547">
    <property type="component" value="Unassembled WGS sequence"/>
</dbReference>
<proteinExistence type="predicted"/>
<dbReference type="PROSITE" id="PS51704">
    <property type="entry name" value="GP_PDE"/>
    <property type="match status" value="1"/>
</dbReference>
<dbReference type="OMA" id="RIQFGIW"/>
<sequence length="341" mass="39397">MSVFGHRGFKANYPENTLEGFDHCLATGCSGIETDVWLSKDKVVVVSHDPNTKRVFCHKDGSEADYEIPETDFSELKPLVDLESRAPLISFHDLLTWFVKNQAQGAGDQKIMLDIKIGNPPEILEVVFKEMYQLHQDWGFWARHVQLGVWHLDFLKYLNQAPYFQQIPNDVTWEVVNISFSWTVSVPFVEYSAWLDTADVKRPYKLSAVSLIYLSTWTPSFVARFVPLLRQHSMSLFSWTINWRGQMDYLRSVAETAQLQWGVISDHPDKVVAWSKSPIAHAELSWLQKGLAYGFDHFFHKPQQVSAAAFAAPVDPHHRHTLKRSKVGMYIFQWLQRQGWL</sequence>
<dbReference type="SUPFAM" id="SSF51695">
    <property type="entry name" value="PLC-like phosphodiesterases"/>
    <property type="match status" value="1"/>
</dbReference>
<dbReference type="PANTHER" id="PTHR43805:SF1">
    <property type="entry name" value="GP-PDE DOMAIN-CONTAINING PROTEIN"/>
    <property type="match status" value="1"/>
</dbReference>
<evidence type="ECO:0000313" key="3">
    <source>
        <dbReference type="Proteomes" id="UP000449547"/>
    </source>
</evidence>
<evidence type="ECO:0000259" key="1">
    <source>
        <dbReference type="PROSITE" id="PS51704"/>
    </source>
</evidence>
<evidence type="ECO:0000313" key="2">
    <source>
        <dbReference type="EMBL" id="KAA8896419.1"/>
    </source>
</evidence>
<organism evidence="2 3">
    <name type="scientific">Diutina rugosa</name>
    <name type="common">Yeast</name>
    <name type="synonym">Candida rugosa</name>
    <dbReference type="NCBI Taxonomy" id="5481"/>
    <lineage>
        <taxon>Eukaryota</taxon>
        <taxon>Fungi</taxon>
        <taxon>Dikarya</taxon>
        <taxon>Ascomycota</taxon>
        <taxon>Saccharomycotina</taxon>
        <taxon>Pichiomycetes</taxon>
        <taxon>Debaryomycetaceae</taxon>
        <taxon>Diutina</taxon>
    </lineage>
</organism>
<dbReference type="InterPro" id="IPR030395">
    <property type="entry name" value="GP_PDE_dom"/>
</dbReference>
<dbReference type="Pfam" id="PF03009">
    <property type="entry name" value="GDPD"/>
    <property type="match status" value="1"/>
</dbReference>
<gene>
    <name evidence="2" type="ORF">DIURU_005791</name>
</gene>
<dbReference type="Gene3D" id="3.20.20.190">
    <property type="entry name" value="Phosphatidylinositol (PI) phosphodiesterase"/>
    <property type="match status" value="1"/>
</dbReference>
<dbReference type="PANTHER" id="PTHR43805">
    <property type="entry name" value="GLYCEROPHOSPHORYL DIESTER PHOSPHODIESTERASE"/>
    <property type="match status" value="1"/>
</dbReference>
<dbReference type="OrthoDB" id="1058301at2759"/>
<dbReference type="GO" id="GO:0008081">
    <property type="term" value="F:phosphoric diester hydrolase activity"/>
    <property type="evidence" value="ECO:0007669"/>
    <property type="project" value="InterPro"/>
</dbReference>
<feature type="domain" description="GP-PDE" evidence="1">
    <location>
        <begin position="1"/>
        <end position="275"/>
    </location>
</feature>
<dbReference type="VEuPathDB" id="FungiDB:DIURU_005791"/>
<accession>A0A642UBW8</accession>
<reference evidence="2 3" key="1">
    <citation type="submission" date="2019-07" db="EMBL/GenBank/DDBJ databases">
        <title>Genome assembly of two rare yeast pathogens: Diutina rugosa and Trichomonascus ciferrii.</title>
        <authorList>
            <person name="Mixao V."/>
            <person name="Saus E."/>
            <person name="Hansen A."/>
            <person name="Lass-Flor C."/>
            <person name="Gabaldon T."/>
        </authorList>
    </citation>
    <scope>NUCLEOTIDE SEQUENCE [LARGE SCALE GENOMIC DNA]</scope>
    <source>
        <strain evidence="2 3">CBS 613</strain>
    </source>
</reference>
<protein>
    <recommendedName>
        <fullName evidence="1">GP-PDE domain-containing protein</fullName>
    </recommendedName>
</protein>
<dbReference type="InterPro" id="IPR017946">
    <property type="entry name" value="PLC-like_Pdiesterase_TIM-brl"/>
</dbReference>
<dbReference type="GO" id="GO:0006629">
    <property type="term" value="P:lipid metabolic process"/>
    <property type="evidence" value="ECO:0007669"/>
    <property type="project" value="InterPro"/>
</dbReference>
<dbReference type="GeneID" id="54784442"/>
<dbReference type="AlphaFoldDB" id="A0A642UBW8"/>
<name>A0A642UBW8_DIURU</name>